<dbReference type="AlphaFoldDB" id="A0A426XNS7"/>
<feature type="transmembrane region" description="Helical" evidence="1">
    <location>
        <begin position="57"/>
        <end position="84"/>
    </location>
</feature>
<sequence>MEKKEQTKPMGVASAELMEKKEQTKPIAAVSSPSADATDDAAAIGRLPARRLRKRRFALFCFLCCAASAITVGVVVLVLSFTLFKVKDPTLTMNSLTIERIDLDFGTDRSRPLSINATLDADISIENPNMASFRFGNSTTDFYYSGETVGVAYAPFGKVPAHRTARLGVRVDVLVDRVATQLNLTMGLLTASQLRLRSYTDIRGRVSVLGVYKRDIELMLNCSITMEVSIAEQQITGTDCLAAVK</sequence>
<keyword evidence="1" id="KW-1133">Transmembrane helix</keyword>
<keyword evidence="1" id="KW-0472">Membrane</keyword>
<evidence type="ECO:0000313" key="4">
    <source>
        <dbReference type="Proteomes" id="UP000287651"/>
    </source>
</evidence>
<dbReference type="SUPFAM" id="SSF117070">
    <property type="entry name" value="LEA14-like"/>
    <property type="match status" value="1"/>
</dbReference>
<evidence type="ECO:0000256" key="1">
    <source>
        <dbReference type="SAM" id="Phobius"/>
    </source>
</evidence>
<protein>
    <recommendedName>
        <fullName evidence="2">Late embryogenesis abundant protein LEA-2 subgroup domain-containing protein</fullName>
    </recommendedName>
</protein>
<dbReference type="InterPro" id="IPR004864">
    <property type="entry name" value="LEA_2"/>
</dbReference>
<feature type="domain" description="Late embryogenesis abundant protein LEA-2 subgroup" evidence="2">
    <location>
        <begin position="123"/>
        <end position="222"/>
    </location>
</feature>
<name>A0A426XNS7_ENSVE</name>
<dbReference type="Pfam" id="PF03168">
    <property type="entry name" value="LEA_2"/>
    <property type="match status" value="1"/>
</dbReference>
<dbReference type="Proteomes" id="UP000287651">
    <property type="component" value="Unassembled WGS sequence"/>
</dbReference>
<comment type="caution">
    <text evidence="3">The sequence shown here is derived from an EMBL/GenBank/DDBJ whole genome shotgun (WGS) entry which is preliminary data.</text>
</comment>
<dbReference type="InterPro" id="IPR055301">
    <property type="entry name" value="Lea14-like_2"/>
</dbReference>
<reference evidence="3 4" key="1">
    <citation type="journal article" date="2014" name="Agronomy (Basel)">
        <title>A Draft Genome Sequence for Ensete ventricosum, the Drought-Tolerant Tree Against Hunger.</title>
        <authorList>
            <person name="Harrison J."/>
            <person name="Moore K.A."/>
            <person name="Paszkiewicz K."/>
            <person name="Jones T."/>
            <person name="Grant M."/>
            <person name="Ambacheew D."/>
            <person name="Muzemil S."/>
            <person name="Studholme D.J."/>
        </authorList>
    </citation>
    <scope>NUCLEOTIDE SEQUENCE [LARGE SCALE GENOMIC DNA]</scope>
</reference>
<keyword evidence="1" id="KW-0812">Transmembrane</keyword>
<dbReference type="EMBL" id="AMZH03018804">
    <property type="protein sequence ID" value="RRT41163.1"/>
    <property type="molecule type" value="Genomic_DNA"/>
</dbReference>
<proteinExistence type="predicted"/>
<dbReference type="PANTHER" id="PTHR31852">
    <property type="entry name" value="LATE EMBRYOGENESIS ABUNDANT (LEA) HYDROXYPROLINE-RICH GLYCOPROTEIN FAMILY"/>
    <property type="match status" value="1"/>
</dbReference>
<dbReference type="Gene3D" id="2.60.40.1820">
    <property type="match status" value="1"/>
</dbReference>
<evidence type="ECO:0000313" key="3">
    <source>
        <dbReference type="EMBL" id="RRT41163.1"/>
    </source>
</evidence>
<evidence type="ECO:0000259" key="2">
    <source>
        <dbReference type="Pfam" id="PF03168"/>
    </source>
</evidence>
<accession>A0A426XNS7</accession>
<gene>
    <name evidence="3" type="ORF">B296_00040777</name>
</gene>
<organism evidence="3 4">
    <name type="scientific">Ensete ventricosum</name>
    <name type="common">Abyssinian banana</name>
    <name type="synonym">Musa ensete</name>
    <dbReference type="NCBI Taxonomy" id="4639"/>
    <lineage>
        <taxon>Eukaryota</taxon>
        <taxon>Viridiplantae</taxon>
        <taxon>Streptophyta</taxon>
        <taxon>Embryophyta</taxon>
        <taxon>Tracheophyta</taxon>
        <taxon>Spermatophyta</taxon>
        <taxon>Magnoliopsida</taxon>
        <taxon>Liliopsida</taxon>
        <taxon>Zingiberales</taxon>
        <taxon>Musaceae</taxon>
        <taxon>Ensete</taxon>
    </lineage>
</organism>